<gene>
    <name evidence="1" type="ORF">RA271_18045</name>
</gene>
<dbReference type="GeneID" id="96218735"/>
<comment type="caution">
    <text evidence="1">The sequence shown here is derived from an EMBL/GenBank/DDBJ whole genome shotgun (WGS) entry which is preliminary data.</text>
</comment>
<protein>
    <submittedName>
        <fullName evidence="1">Uncharacterized protein</fullName>
    </submittedName>
</protein>
<reference evidence="1 2" key="1">
    <citation type="submission" date="2023-08" db="EMBL/GenBank/DDBJ databases">
        <title>Genomic and mutational analysis of Pseudomonas syringae pv. tagetis EB037 pathogenicity on sunflower.</title>
        <authorList>
            <person name="Maul J.E."/>
        </authorList>
    </citation>
    <scope>NUCLEOTIDE SEQUENCE [LARGE SCALE GENOMIC DNA]</scope>
    <source>
        <strain evidence="1 2">EB037_T1</strain>
    </source>
</reference>
<evidence type="ECO:0000313" key="2">
    <source>
        <dbReference type="Proteomes" id="UP001610657"/>
    </source>
</evidence>
<organism evidence="1 2">
    <name type="scientific">Pseudomonas syringae pv. tagetis</name>
    <dbReference type="NCBI Taxonomy" id="129140"/>
    <lineage>
        <taxon>Bacteria</taxon>
        <taxon>Pseudomonadati</taxon>
        <taxon>Pseudomonadota</taxon>
        <taxon>Gammaproteobacteria</taxon>
        <taxon>Pseudomonadales</taxon>
        <taxon>Pseudomonadaceae</taxon>
        <taxon>Pseudomonas</taxon>
    </lineage>
</organism>
<dbReference type="EMBL" id="JAVCQK010000011">
    <property type="protein sequence ID" value="MFH7517076.1"/>
    <property type="molecule type" value="Genomic_DNA"/>
</dbReference>
<sequence length="68" mass="7483">MIVKKSLNTNIFFRAARELVKSPVIAVSKKIMIAQYCEAANNSGIVRSHPLYCPSTPDALKQTRAGPH</sequence>
<evidence type="ECO:0000313" key="1">
    <source>
        <dbReference type="EMBL" id="MFH7517076.1"/>
    </source>
</evidence>
<accession>A0ABW7NQC3</accession>
<proteinExistence type="predicted"/>
<keyword evidence="2" id="KW-1185">Reference proteome</keyword>
<dbReference type="Proteomes" id="UP001610657">
    <property type="component" value="Unassembled WGS sequence"/>
</dbReference>
<dbReference type="RefSeq" id="WP_054985362.1">
    <property type="nucleotide sequence ID" value="NZ_CP092923.1"/>
</dbReference>
<name>A0ABW7NQC3_9PSED</name>